<gene>
    <name evidence="5" type="ORF">OM076_17640</name>
</gene>
<dbReference type="Pfam" id="PF03098">
    <property type="entry name" value="An_peroxidase"/>
    <property type="match status" value="2"/>
</dbReference>
<evidence type="ECO:0000256" key="2">
    <source>
        <dbReference type="ARBA" id="ARBA00022525"/>
    </source>
</evidence>
<dbReference type="GO" id="GO:0006979">
    <property type="term" value="P:response to oxidative stress"/>
    <property type="evidence" value="ECO:0007669"/>
    <property type="project" value="InterPro"/>
</dbReference>
<evidence type="ECO:0000313" key="6">
    <source>
        <dbReference type="Proteomes" id="UP001149140"/>
    </source>
</evidence>
<dbReference type="PRINTS" id="PR00457">
    <property type="entry name" value="ANPEROXIDASE"/>
</dbReference>
<feature type="signal peptide" evidence="4">
    <location>
        <begin position="1"/>
        <end position="23"/>
    </location>
</feature>
<sequence>MRATRVGAVAAAILWMVVAPASAAERSLDGGGNNVAHPTWGQVGQPYSRVAEPAYADGVGKPLTGPPARRVSNRIFNDGAQNLFSENGVTQWGFVWGQFLDHTFGLREETGGEAAPIAFDAHDPLETFRNDFGAIDFTRSAAAPGTGVGGVPREQINTVSSYIDGWAVYGGTNQRLEWLREGPVNGDLSDNGAHLLLDPGGLLPRRSSRGDTTTAPAMELQGRLAATPGKAMVAGDVRANENVALTATQTLFAREHNRIVDALPATLSAEQRFQIARRVVGAEQQVITYEEFLPALGVKLAPYHGYDPTVDATLSNEFATVGYRAHSMVHGEIEPSAPAGTYTAAQLEAFEDQGIEIDEDEGTTELEIPLNLTFGNPDLLASVGVGPVLTAVGGESEYRNDETIDNQLRSVLFQVPFSPGACLDGPPLPDCFNGVVDLGAIDVERGHDHGIPLYNDLRRAYGLAPRTSFTAITGEATDQFPAGTGIDDPHSLDFLALHDITGAEIALSDPRAQTSAVTGTRRSTLAARLRGLFGSPDALDAFTGMLSERHVPGTEFGELQLAIFKRQFEALRDGDRFFYRNDPVLAGIERDYGISAHRTLGQIIADNTGLATRADVFKLPGAPVRLEQSGEARVLVPAALSLSLGQPPSFGAFTPGVAKDYTATTTATVISTAGDAALNVSGGHLTNGTFPLPAPVDVQLSKASWSAPASNDTTTVTFKQRVGATDALRTGNYTTALVFTLSTTTP</sequence>
<organism evidence="5 6">
    <name type="scientific">Solirubrobacter ginsenosidimutans</name>
    <dbReference type="NCBI Taxonomy" id="490573"/>
    <lineage>
        <taxon>Bacteria</taxon>
        <taxon>Bacillati</taxon>
        <taxon>Actinomycetota</taxon>
        <taxon>Thermoleophilia</taxon>
        <taxon>Solirubrobacterales</taxon>
        <taxon>Solirubrobacteraceae</taxon>
        <taxon>Solirubrobacter</taxon>
    </lineage>
</organism>
<protein>
    <submittedName>
        <fullName evidence="5">Peroxidase family protein</fullName>
    </submittedName>
</protein>
<dbReference type="GO" id="GO:0020037">
    <property type="term" value="F:heme binding"/>
    <property type="evidence" value="ECO:0007669"/>
    <property type="project" value="InterPro"/>
</dbReference>
<accession>A0A9X3MT86</accession>
<dbReference type="GO" id="GO:0005576">
    <property type="term" value="C:extracellular region"/>
    <property type="evidence" value="ECO:0007669"/>
    <property type="project" value="UniProtKB-SubCell"/>
</dbReference>
<keyword evidence="2" id="KW-0964">Secreted</keyword>
<dbReference type="InterPro" id="IPR019791">
    <property type="entry name" value="Haem_peroxidase_animal"/>
</dbReference>
<dbReference type="Proteomes" id="UP001149140">
    <property type="component" value="Unassembled WGS sequence"/>
</dbReference>
<dbReference type="PROSITE" id="PS50292">
    <property type="entry name" value="PEROXIDASE_3"/>
    <property type="match status" value="1"/>
</dbReference>
<comment type="caution">
    <text evidence="5">The sequence shown here is derived from an EMBL/GenBank/DDBJ whole genome shotgun (WGS) entry which is preliminary data.</text>
</comment>
<dbReference type="InterPro" id="IPR037120">
    <property type="entry name" value="Haem_peroxidase_sf_animal"/>
</dbReference>
<keyword evidence="5" id="KW-0560">Oxidoreductase</keyword>
<keyword evidence="6" id="KW-1185">Reference proteome</keyword>
<dbReference type="PANTHER" id="PTHR11475:SF4">
    <property type="entry name" value="CHORION PEROXIDASE"/>
    <property type="match status" value="1"/>
</dbReference>
<evidence type="ECO:0000313" key="5">
    <source>
        <dbReference type="EMBL" id="MDA0162100.1"/>
    </source>
</evidence>
<dbReference type="EMBL" id="JAPDOD010000016">
    <property type="protein sequence ID" value="MDA0162100.1"/>
    <property type="molecule type" value="Genomic_DNA"/>
</dbReference>
<dbReference type="AlphaFoldDB" id="A0A9X3MT86"/>
<reference evidence="5" key="1">
    <citation type="submission" date="2022-10" db="EMBL/GenBank/DDBJ databases">
        <title>The WGS of Solirubrobacter ginsenosidimutans DSM 21036.</title>
        <authorList>
            <person name="Jiang Z."/>
        </authorList>
    </citation>
    <scope>NUCLEOTIDE SEQUENCE</scope>
    <source>
        <strain evidence="5">DSM 21036</strain>
    </source>
</reference>
<evidence type="ECO:0000256" key="4">
    <source>
        <dbReference type="SAM" id="SignalP"/>
    </source>
</evidence>
<evidence type="ECO:0000256" key="1">
    <source>
        <dbReference type="ARBA" id="ARBA00004613"/>
    </source>
</evidence>
<dbReference type="Gene3D" id="1.10.640.10">
    <property type="entry name" value="Haem peroxidase domain superfamily, animal type"/>
    <property type="match status" value="1"/>
</dbReference>
<comment type="subcellular location">
    <subcellularLocation>
        <location evidence="1">Secreted</location>
    </subcellularLocation>
</comment>
<proteinExistence type="predicted"/>
<dbReference type="PANTHER" id="PTHR11475">
    <property type="entry name" value="OXIDASE/PEROXIDASE"/>
    <property type="match status" value="1"/>
</dbReference>
<dbReference type="GO" id="GO:0004601">
    <property type="term" value="F:peroxidase activity"/>
    <property type="evidence" value="ECO:0007669"/>
    <property type="project" value="UniProtKB-KW"/>
</dbReference>
<feature type="chain" id="PRO_5040718241" evidence="4">
    <location>
        <begin position="24"/>
        <end position="746"/>
    </location>
</feature>
<dbReference type="InterPro" id="IPR010255">
    <property type="entry name" value="Haem_peroxidase_sf"/>
</dbReference>
<evidence type="ECO:0000256" key="3">
    <source>
        <dbReference type="ARBA" id="ARBA00023180"/>
    </source>
</evidence>
<keyword evidence="4" id="KW-0732">Signal</keyword>
<dbReference type="RefSeq" id="WP_270041337.1">
    <property type="nucleotide sequence ID" value="NZ_JAPDOD010000016.1"/>
</dbReference>
<keyword evidence="5" id="KW-0575">Peroxidase</keyword>
<name>A0A9X3MT86_9ACTN</name>
<dbReference type="SUPFAM" id="SSF48113">
    <property type="entry name" value="Heme-dependent peroxidases"/>
    <property type="match status" value="1"/>
</dbReference>
<keyword evidence="3" id="KW-0325">Glycoprotein</keyword>